<proteinExistence type="predicted"/>
<dbReference type="SUPFAM" id="SSF52047">
    <property type="entry name" value="RNI-like"/>
    <property type="match status" value="1"/>
</dbReference>
<dbReference type="EMBL" id="JADNYJ010000115">
    <property type="protein sequence ID" value="KAF8883485.1"/>
    <property type="molecule type" value="Genomic_DNA"/>
</dbReference>
<gene>
    <name evidence="1" type="ORF">CPB84DRAFT_1790025</name>
</gene>
<dbReference type="AlphaFoldDB" id="A0A9P5TJS1"/>
<protein>
    <submittedName>
        <fullName evidence="1">Uncharacterized protein</fullName>
    </submittedName>
</protein>
<evidence type="ECO:0000313" key="2">
    <source>
        <dbReference type="Proteomes" id="UP000724874"/>
    </source>
</evidence>
<comment type="caution">
    <text evidence="1">The sequence shown here is derived from an EMBL/GenBank/DDBJ whole genome shotgun (WGS) entry which is preliminary data.</text>
</comment>
<dbReference type="Gene3D" id="3.80.10.10">
    <property type="entry name" value="Ribonuclease Inhibitor"/>
    <property type="match status" value="1"/>
</dbReference>
<dbReference type="Proteomes" id="UP000724874">
    <property type="component" value="Unassembled WGS sequence"/>
</dbReference>
<organism evidence="1 2">
    <name type="scientific">Gymnopilus junonius</name>
    <name type="common">Spectacular rustgill mushroom</name>
    <name type="synonym">Gymnopilus spectabilis subsp. junonius</name>
    <dbReference type="NCBI Taxonomy" id="109634"/>
    <lineage>
        <taxon>Eukaryota</taxon>
        <taxon>Fungi</taxon>
        <taxon>Dikarya</taxon>
        <taxon>Basidiomycota</taxon>
        <taxon>Agaricomycotina</taxon>
        <taxon>Agaricomycetes</taxon>
        <taxon>Agaricomycetidae</taxon>
        <taxon>Agaricales</taxon>
        <taxon>Agaricineae</taxon>
        <taxon>Hymenogastraceae</taxon>
        <taxon>Gymnopilus</taxon>
    </lineage>
</organism>
<name>A0A9P5TJS1_GYMJU</name>
<dbReference type="InterPro" id="IPR032675">
    <property type="entry name" value="LRR_dom_sf"/>
</dbReference>
<keyword evidence="2" id="KW-1185">Reference proteome</keyword>
<accession>A0A9P5TJS1</accession>
<evidence type="ECO:0000313" key="1">
    <source>
        <dbReference type="EMBL" id="KAF8883485.1"/>
    </source>
</evidence>
<dbReference type="OrthoDB" id="3121663at2759"/>
<sequence>MEPGEYVHELQLTPIVSKTYECPMEVWAPLLTRALRLMPNIRTVIISNYTEEIALHSPDFAFSLLSRPLLTWLELRYVGIVASDQLGQAMAYSQSMRRSAVLERVTFVNKGERMELVANKGIGSILFHSRECLTHIELHSYDLDAVLVGDGRVPLEDDQNRPIDLAPVIFPNVTSLSIPWCEASLERVSKSFPALRSLTFGSDSYPDTVNTPFHIIPFPHLTSVEGFQKQLEPSLQSISSPSLHHVSMDATWRSDGSWSVSPFLSLRVIPSLRSLKFTYCFSMPDAWWKGLDVIMPHLKYLSLRLEVNIKEDVDVLSIQLNTVPAGLAYLPLAYVSIYIIGTAEDIGDKADPYIQSRFTEGAIAYSYAKYIRTLEYIDVCKEINSKPGPVTWWSAVHKVSVNQYVEVEALEPSKGMVVRDRYNLEL</sequence>
<reference evidence="1" key="1">
    <citation type="submission" date="2020-11" db="EMBL/GenBank/DDBJ databases">
        <authorList>
            <consortium name="DOE Joint Genome Institute"/>
            <person name="Ahrendt S."/>
            <person name="Riley R."/>
            <person name="Andreopoulos W."/>
            <person name="LaButti K."/>
            <person name="Pangilinan J."/>
            <person name="Ruiz-duenas F.J."/>
            <person name="Barrasa J.M."/>
            <person name="Sanchez-Garcia M."/>
            <person name="Camarero S."/>
            <person name="Miyauchi S."/>
            <person name="Serrano A."/>
            <person name="Linde D."/>
            <person name="Babiker R."/>
            <person name="Drula E."/>
            <person name="Ayuso-Fernandez I."/>
            <person name="Pacheco R."/>
            <person name="Padilla G."/>
            <person name="Ferreira P."/>
            <person name="Barriuso J."/>
            <person name="Kellner H."/>
            <person name="Castanera R."/>
            <person name="Alfaro M."/>
            <person name="Ramirez L."/>
            <person name="Pisabarro A.G."/>
            <person name="Kuo A."/>
            <person name="Tritt A."/>
            <person name="Lipzen A."/>
            <person name="He G."/>
            <person name="Yan M."/>
            <person name="Ng V."/>
            <person name="Cullen D."/>
            <person name="Martin F."/>
            <person name="Rosso M.-N."/>
            <person name="Henrissat B."/>
            <person name="Hibbett D."/>
            <person name="Martinez A.T."/>
            <person name="Grigoriev I.V."/>
        </authorList>
    </citation>
    <scope>NUCLEOTIDE SEQUENCE</scope>
    <source>
        <strain evidence="1">AH 44721</strain>
    </source>
</reference>